<dbReference type="GeneID" id="79265696"/>
<dbReference type="RefSeq" id="WP_276235029.1">
    <property type="nucleotide sequence ID" value="NZ_CP119802.1"/>
</dbReference>
<dbReference type="Proteomes" id="UP001596398">
    <property type="component" value="Unassembled WGS sequence"/>
</dbReference>
<reference evidence="1 2" key="1">
    <citation type="journal article" date="2019" name="Int. J. Syst. Evol. Microbiol.">
        <title>The Global Catalogue of Microorganisms (GCM) 10K type strain sequencing project: providing services to taxonomists for standard genome sequencing and annotation.</title>
        <authorList>
            <consortium name="The Broad Institute Genomics Platform"/>
            <consortium name="The Broad Institute Genome Sequencing Center for Infectious Disease"/>
            <person name="Wu L."/>
            <person name="Ma J."/>
        </authorList>
    </citation>
    <scope>NUCLEOTIDE SEQUENCE [LARGE SCALE GENOMIC DNA]</scope>
    <source>
        <strain evidence="1 2">DT85</strain>
    </source>
</reference>
<evidence type="ECO:0000313" key="2">
    <source>
        <dbReference type="Proteomes" id="UP001596398"/>
    </source>
</evidence>
<dbReference type="AlphaFoldDB" id="A0ABD5ZKN3"/>
<sequence length="75" mass="7727">MNDAGRTPREWAALFLLVVGGAALVLAVPGRHESLAVEFGYRGAEPYLYTTAVAGIVGSLAAHPERSVLGGFGGD</sequence>
<dbReference type="EMBL" id="JBHTAP010000001">
    <property type="protein sequence ID" value="MFC7234033.1"/>
    <property type="molecule type" value="Genomic_DNA"/>
</dbReference>
<organism evidence="1 2">
    <name type="scientific">Halosegnis marinus</name>
    <dbReference type="NCBI Taxonomy" id="3034023"/>
    <lineage>
        <taxon>Archaea</taxon>
        <taxon>Methanobacteriati</taxon>
        <taxon>Methanobacteriota</taxon>
        <taxon>Stenosarchaea group</taxon>
        <taxon>Halobacteria</taxon>
        <taxon>Halobacteriales</taxon>
        <taxon>Natronomonadaceae</taxon>
        <taxon>Halosegnis</taxon>
    </lineage>
</organism>
<proteinExistence type="predicted"/>
<name>A0ABD5ZKN3_9EURY</name>
<keyword evidence="2" id="KW-1185">Reference proteome</keyword>
<protein>
    <submittedName>
        <fullName evidence="1">Uncharacterized protein</fullName>
    </submittedName>
</protein>
<gene>
    <name evidence="1" type="ORF">ACFQJ4_01755</name>
</gene>
<accession>A0ABD5ZKN3</accession>
<evidence type="ECO:0000313" key="1">
    <source>
        <dbReference type="EMBL" id="MFC7234033.1"/>
    </source>
</evidence>
<comment type="caution">
    <text evidence="1">The sequence shown here is derived from an EMBL/GenBank/DDBJ whole genome shotgun (WGS) entry which is preliminary data.</text>
</comment>